<reference evidence="2" key="1">
    <citation type="submission" date="2021-07" db="EMBL/GenBank/DDBJ databases">
        <authorList>
            <person name="Durling M."/>
        </authorList>
    </citation>
    <scope>NUCLEOTIDE SEQUENCE</scope>
</reference>
<dbReference type="EMBL" id="CAJVRM010000188">
    <property type="protein sequence ID" value="CAG8976727.1"/>
    <property type="molecule type" value="Genomic_DNA"/>
</dbReference>
<dbReference type="OrthoDB" id="10329703at2759"/>
<evidence type="ECO:0000313" key="2">
    <source>
        <dbReference type="EMBL" id="CAG8976727.1"/>
    </source>
</evidence>
<protein>
    <submittedName>
        <fullName evidence="2">Uncharacterized protein</fullName>
    </submittedName>
</protein>
<feature type="compositionally biased region" description="Low complexity" evidence="1">
    <location>
        <begin position="1"/>
        <end position="11"/>
    </location>
</feature>
<feature type="region of interest" description="Disordered" evidence="1">
    <location>
        <begin position="190"/>
        <end position="268"/>
    </location>
</feature>
<feature type="region of interest" description="Disordered" evidence="1">
    <location>
        <begin position="458"/>
        <end position="498"/>
    </location>
</feature>
<comment type="caution">
    <text evidence="2">The sequence shown here is derived from an EMBL/GenBank/DDBJ whole genome shotgun (WGS) entry which is preliminary data.</text>
</comment>
<feature type="compositionally biased region" description="Basic and acidic residues" evidence="1">
    <location>
        <begin position="356"/>
        <end position="365"/>
    </location>
</feature>
<evidence type="ECO:0000313" key="3">
    <source>
        <dbReference type="Proteomes" id="UP000701801"/>
    </source>
</evidence>
<dbReference type="AlphaFoldDB" id="A0A9N9Q6S3"/>
<feature type="compositionally biased region" description="Basic and acidic residues" evidence="1">
    <location>
        <begin position="470"/>
        <end position="483"/>
    </location>
</feature>
<feature type="region of interest" description="Disordered" evidence="1">
    <location>
        <begin position="1"/>
        <end position="29"/>
    </location>
</feature>
<dbReference type="Proteomes" id="UP000701801">
    <property type="component" value="Unassembled WGS sequence"/>
</dbReference>
<gene>
    <name evidence="2" type="ORF">HYALB_00012525</name>
</gene>
<feature type="region of interest" description="Disordered" evidence="1">
    <location>
        <begin position="356"/>
        <end position="413"/>
    </location>
</feature>
<sequence>MSSTQSQSQTTGTNNAYHPYGAQMKPDQHGGNNAGFGQVLPQLPPSLNMTPPYFPYYCQSMPFVTNAFATMNLPLPASSLNVATHRPSYLQDALENSLEISTHVNGSIDTNGIDRRSSCFSGSTVHFSGDLGAVQDADSTRKTGSANINEFADMQLSTSLGMMASGYRGDPTVTQAPDMTWQTDIKKLNLNGSTSHGSLLPERMPQPPPVKRPYQNYPQGTPGNPDPKVTSTNQMAQGAPGNPDLNVASTNQMPKPSSLRTARTASIPSDMDVKPGDCACEFCESYYDIGSEIKKEVLEDAKQMVGDWLNKLHDPVSTGEFVYGPAAELLEIEQAQPEESQSEHRGRRRNKIIYEYDLHTQHPDTRPQQPKRSSLGAMGIGTNVHGHDSVGYQPVTTPSKHRPHKSMGSPEAAPFVPESVKQKQRIHEASQDLDAADEAFIPTFGSYESWSQMLRVTKSDAQENTTKSGDCSKSDKKGAETDPKSAPPESSEKGDGEWITLVRRKSKKSKWWKTSISNFEGIVPISEEVNL</sequence>
<accession>A0A9N9Q6S3</accession>
<evidence type="ECO:0000256" key="1">
    <source>
        <dbReference type="SAM" id="MobiDB-lite"/>
    </source>
</evidence>
<proteinExistence type="predicted"/>
<name>A0A9N9Q6S3_9HELO</name>
<feature type="compositionally biased region" description="Polar residues" evidence="1">
    <location>
        <begin position="247"/>
        <end position="267"/>
    </location>
</feature>
<organism evidence="2 3">
    <name type="scientific">Hymenoscyphus albidus</name>
    <dbReference type="NCBI Taxonomy" id="595503"/>
    <lineage>
        <taxon>Eukaryota</taxon>
        <taxon>Fungi</taxon>
        <taxon>Dikarya</taxon>
        <taxon>Ascomycota</taxon>
        <taxon>Pezizomycotina</taxon>
        <taxon>Leotiomycetes</taxon>
        <taxon>Helotiales</taxon>
        <taxon>Helotiaceae</taxon>
        <taxon>Hymenoscyphus</taxon>
    </lineage>
</organism>
<keyword evidence="3" id="KW-1185">Reference proteome</keyword>